<dbReference type="PANTHER" id="PTHR36923">
    <property type="entry name" value="FERREDOXIN"/>
    <property type="match status" value="1"/>
</dbReference>
<evidence type="ECO:0000256" key="7">
    <source>
        <dbReference type="ARBA" id="ARBA00023291"/>
    </source>
</evidence>
<keyword evidence="4 8" id="KW-0249">Electron transport</keyword>
<dbReference type="GO" id="GO:0051538">
    <property type="term" value="F:3 iron, 4 sulfur cluster binding"/>
    <property type="evidence" value="ECO:0007669"/>
    <property type="project" value="UniProtKB-KW"/>
</dbReference>
<protein>
    <recommendedName>
        <fullName evidence="8">Ferredoxin</fullName>
    </recommendedName>
</protein>
<evidence type="ECO:0000313" key="11">
    <source>
        <dbReference type="Proteomes" id="UP000199416"/>
    </source>
</evidence>
<evidence type="ECO:0000256" key="6">
    <source>
        <dbReference type="ARBA" id="ARBA00023014"/>
    </source>
</evidence>
<dbReference type="RefSeq" id="WP_091362535.1">
    <property type="nucleotide sequence ID" value="NZ_FMZF01000001.1"/>
</dbReference>
<accession>A0A1G6IBT6</accession>
<evidence type="ECO:0000256" key="8">
    <source>
        <dbReference type="RuleBase" id="RU368020"/>
    </source>
</evidence>
<dbReference type="PANTHER" id="PTHR36923:SF3">
    <property type="entry name" value="FERREDOXIN"/>
    <property type="match status" value="1"/>
</dbReference>
<keyword evidence="5 8" id="KW-0408">Iron</keyword>
<evidence type="ECO:0000256" key="2">
    <source>
        <dbReference type="ARBA" id="ARBA00022448"/>
    </source>
</evidence>
<organism evidence="10 11">
    <name type="scientific">Geodermatophilus telluris</name>
    <dbReference type="NCBI Taxonomy" id="1190417"/>
    <lineage>
        <taxon>Bacteria</taxon>
        <taxon>Bacillati</taxon>
        <taxon>Actinomycetota</taxon>
        <taxon>Actinomycetes</taxon>
        <taxon>Geodermatophilales</taxon>
        <taxon>Geodermatophilaceae</taxon>
        <taxon>Geodermatophilus</taxon>
    </lineage>
</organism>
<comment type="function">
    <text evidence="8">Ferredoxins are iron-sulfur proteins that transfer electrons in a wide variety of metabolic reactions.</text>
</comment>
<dbReference type="InterPro" id="IPR001080">
    <property type="entry name" value="3Fe4S_ferredoxin"/>
</dbReference>
<dbReference type="SUPFAM" id="SSF54862">
    <property type="entry name" value="4Fe-4S ferredoxins"/>
    <property type="match status" value="1"/>
</dbReference>
<dbReference type="PRINTS" id="PR00352">
    <property type="entry name" value="3FE4SFRDOXIN"/>
</dbReference>
<name>A0A1G6IBT6_9ACTN</name>
<keyword evidence="6 8" id="KW-0411">Iron-sulfur</keyword>
<evidence type="ECO:0000259" key="9">
    <source>
        <dbReference type="PROSITE" id="PS51379"/>
    </source>
</evidence>
<dbReference type="AlphaFoldDB" id="A0A1G6IBT6"/>
<dbReference type="STRING" id="1190417.SAMN05660690_0279"/>
<evidence type="ECO:0000256" key="5">
    <source>
        <dbReference type="ARBA" id="ARBA00023004"/>
    </source>
</evidence>
<keyword evidence="11" id="KW-1185">Reference proteome</keyword>
<dbReference type="Pfam" id="PF13370">
    <property type="entry name" value="Fer4_13"/>
    <property type="match status" value="1"/>
</dbReference>
<dbReference type="GO" id="GO:0009055">
    <property type="term" value="F:electron transfer activity"/>
    <property type="evidence" value="ECO:0007669"/>
    <property type="project" value="UniProtKB-UniRule"/>
</dbReference>
<evidence type="ECO:0000256" key="4">
    <source>
        <dbReference type="ARBA" id="ARBA00022982"/>
    </source>
</evidence>
<feature type="domain" description="4Fe-4S ferredoxin-type" evidence="9">
    <location>
        <begin position="1"/>
        <end position="29"/>
    </location>
</feature>
<evidence type="ECO:0000256" key="1">
    <source>
        <dbReference type="ARBA" id="ARBA00001927"/>
    </source>
</evidence>
<proteinExistence type="predicted"/>
<reference evidence="11" key="1">
    <citation type="submission" date="2016-10" db="EMBL/GenBank/DDBJ databases">
        <authorList>
            <person name="Varghese N."/>
            <person name="Submissions S."/>
        </authorList>
    </citation>
    <scope>NUCLEOTIDE SEQUENCE [LARGE SCALE GENOMIC DNA]</scope>
    <source>
        <strain evidence="11">DSM 45421</strain>
    </source>
</reference>
<dbReference type="InterPro" id="IPR017896">
    <property type="entry name" value="4Fe4S_Fe-S-bd"/>
</dbReference>
<dbReference type="InterPro" id="IPR051269">
    <property type="entry name" value="Fe-S_cluster_ET"/>
</dbReference>
<keyword evidence="3 8" id="KW-0479">Metal-binding</keyword>
<keyword evidence="2 8" id="KW-0813">Transport</keyword>
<dbReference type="Proteomes" id="UP000199416">
    <property type="component" value="Unassembled WGS sequence"/>
</dbReference>
<dbReference type="OrthoDB" id="9803319at2"/>
<sequence length="63" mass="6513">MRVGADRERCVGSGQCELLAPDVFEVGDDGAVRLLQEDPADDGAVRDAVQQCPTGALSLGDAP</sequence>
<evidence type="ECO:0000313" key="10">
    <source>
        <dbReference type="EMBL" id="SDC03475.1"/>
    </source>
</evidence>
<dbReference type="Gene3D" id="3.30.70.20">
    <property type="match status" value="1"/>
</dbReference>
<dbReference type="GO" id="GO:0005506">
    <property type="term" value="F:iron ion binding"/>
    <property type="evidence" value="ECO:0007669"/>
    <property type="project" value="UniProtKB-UniRule"/>
</dbReference>
<evidence type="ECO:0000256" key="3">
    <source>
        <dbReference type="ARBA" id="ARBA00022723"/>
    </source>
</evidence>
<dbReference type="PROSITE" id="PS51379">
    <property type="entry name" value="4FE4S_FER_2"/>
    <property type="match status" value="1"/>
</dbReference>
<keyword evidence="7" id="KW-0003">3Fe-4S</keyword>
<dbReference type="EMBL" id="FMZF01000001">
    <property type="protein sequence ID" value="SDC03475.1"/>
    <property type="molecule type" value="Genomic_DNA"/>
</dbReference>
<gene>
    <name evidence="10" type="ORF">SAMN05660690_0279</name>
</gene>
<comment type="cofactor">
    <cofactor evidence="1">
        <name>[3Fe-4S] cluster</name>
        <dbReference type="ChEBI" id="CHEBI:21137"/>
    </cofactor>
</comment>